<protein>
    <submittedName>
        <fullName evidence="5">Putative metallopeptidase</fullName>
    </submittedName>
</protein>
<dbReference type="InterPro" id="IPR045357">
    <property type="entry name" value="Aminopeptidase_N-like_N"/>
</dbReference>
<name>A0A6J4M3C2_9ACTN</name>
<feature type="signal peptide" evidence="2">
    <location>
        <begin position="1"/>
        <end position="25"/>
    </location>
</feature>
<sequence length="724" mass="79950">MGRRASCAAAVLTALALVAPATSPAASSATSPAASPAAWAALADAGRARPGPGAAGVGDRYFPRAGNGGYDVAHYTLDLTYRPGSDRLAGVATVDAEARRDLTRFNLDLSGLRVLSVLVDGRPATWSRRRAELRVRPASVLRRGEFFRTVVTYAGVPRTLRDGSGFLHTRDGSLVMGEPKVAATWFPVNDHPSDKASYTFLIRAPRSRSVVANGELVDTRTIDGWTTWRWEAAEPMAPYLATANVGRWRFSERTHDGIEILDAVDARLFRPFARPRTGDRLAFVPGEDDVYRRLTRSLTVPDDGARVSFFVDRDTEEAFDFFTVEAHTVGADDWTTLPDLKGHTRRFPGGACPRSLEIHPFLEHYLSSQGGEELCRPRGSTGRWHAASGRSRGHERWVVDLSRFAGSRVELSLTTVTDESVTDVGVHVDDIRVSTGEGTTSFEADGDPWDGWRATGPPPGSPAAGTAWSLLSAADIPSRGSLVQRSLDREGEVIDFLESWFGRYPFSQAGGIVDRRRTGFALETQTRPVYDARFFDDPVSGASIVVHELAHQWVGDSATVKRWRHIWLNEGFATYAEWLWSDRTGSASPQEIFDDLYREIGRRNDFWELRIGDPGSRRLFDFAVYYRGAMTLQALRATVGHQDFRTILRRWTQSQSGGLVTTGQFVRLAERVSGRSLHRFFRQWLFTGEKPPRPSGMPAAPARPSAGEVPGDKPAARLTPHQVR</sequence>
<gene>
    <name evidence="5" type="ORF">AVDCRST_MAG24-1632</name>
</gene>
<dbReference type="InterPro" id="IPR050344">
    <property type="entry name" value="Peptidase_M1_aminopeptidases"/>
</dbReference>
<dbReference type="PANTHER" id="PTHR11533">
    <property type="entry name" value="PROTEASE M1 ZINC METALLOPROTEASE"/>
    <property type="match status" value="1"/>
</dbReference>
<feature type="domain" description="Aminopeptidase N-like N-terminal" evidence="4">
    <location>
        <begin position="178"/>
        <end position="240"/>
    </location>
</feature>
<dbReference type="Gene3D" id="1.10.390.10">
    <property type="entry name" value="Neutral Protease Domain 2"/>
    <property type="match status" value="1"/>
</dbReference>
<dbReference type="GO" id="GO:0008270">
    <property type="term" value="F:zinc ion binding"/>
    <property type="evidence" value="ECO:0007669"/>
    <property type="project" value="InterPro"/>
</dbReference>
<evidence type="ECO:0000259" key="4">
    <source>
        <dbReference type="Pfam" id="PF17900"/>
    </source>
</evidence>
<dbReference type="GO" id="GO:0008237">
    <property type="term" value="F:metallopeptidase activity"/>
    <property type="evidence" value="ECO:0007669"/>
    <property type="project" value="InterPro"/>
</dbReference>
<dbReference type="SUPFAM" id="SSF63737">
    <property type="entry name" value="Leukotriene A4 hydrolase N-terminal domain"/>
    <property type="match status" value="1"/>
</dbReference>
<feature type="domain" description="Peptidase M1 membrane alanine aminopeptidase" evidence="3">
    <location>
        <begin position="542"/>
        <end position="684"/>
    </location>
</feature>
<dbReference type="Pfam" id="PF17900">
    <property type="entry name" value="Peptidase_M1_N"/>
    <property type="match status" value="1"/>
</dbReference>
<dbReference type="EMBL" id="CADCUF010000238">
    <property type="protein sequence ID" value="CAA9347907.1"/>
    <property type="molecule type" value="Genomic_DNA"/>
</dbReference>
<dbReference type="InterPro" id="IPR042097">
    <property type="entry name" value="Aminopeptidase_N-like_N_sf"/>
</dbReference>
<feature type="chain" id="PRO_5026647561" evidence="2">
    <location>
        <begin position="26"/>
        <end position="724"/>
    </location>
</feature>
<evidence type="ECO:0000313" key="5">
    <source>
        <dbReference type="EMBL" id="CAA9347907.1"/>
    </source>
</evidence>
<keyword evidence="2" id="KW-0732">Signal</keyword>
<evidence type="ECO:0000256" key="2">
    <source>
        <dbReference type="SAM" id="SignalP"/>
    </source>
</evidence>
<dbReference type="Gene3D" id="2.60.40.1730">
    <property type="entry name" value="tricorn interacting facor f3 domain"/>
    <property type="match status" value="1"/>
</dbReference>
<dbReference type="CDD" id="cd09603">
    <property type="entry name" value="M1_APN_like"/>
    <property type="match status" value="1"/>
</dbReference>
<evidence type="ECO:0000256" key="1">
    <source>
        <dbReference type="SAM" id="MobiDB-lite"/>
    </source>
</evidence>
<dbReference type="InterPro" id="IPR014782">
    <property type="entry name" value="Peptidase_M1_dom"/>
</dbReference>
<dbReference type="SUPFAM" id="SSF55486">
    <property type="entry name" value="Metalloproteases ('zincins'), catalytic domain"/>
    <property type="match status" value="1"/>
</dbReference>
<organism evidence="5">
    <name type="scientific">uncultured Nocardioidaceae bacterium</name>
    <dbReference type="NCBI Taxonomy" id="253824"/>
    <lineage>
        <taxon>Bacteria</taxon>
        <taxon>Bacillati</taxon>
        <taxon>Actinomycetota</taxon>
        <taxon>Actinomycetes</taxon>
        <taxon>Propionibacteriales</taxon>
        <taxon>Nocardioidaceae</taxon>
        <taxon>environmental samples</taxon>
    </lineage>
</organism>
<dbReference type="AlphaFoldDB" id="A0A6J4M3C2"/>
<dbReference type="PANTHER" id="PTHR11533:SF297">
    <property type="entry name" value="AMINOPEPTIDASE N"/>
    <property type="match status" value="1"/>
</dbReference>
<evidence type="ECO:0000259" key="3">
    <source>
        <dbReference type="Pfam" id="PF01433"/>
    </source>
</evidence>
<proteinExistence type="predicted"/>
<reference evidence="5" key="1">
    <citation type="submission" date="2020-02" db="EMBL/GenBank/DDBJ databases">
        <authorList>
            <person name="Meier V. D."/>
        </authorList>
    </citation>
    <scope>NUCLEOTIDE SEQUENCE</scope>
    <source>
        <strain evidence="5">AVDCRST_MAG24</strain>
    </source>
</reference>
<dbReference type="Pfam" id="PF01433">
    <property type="entry name" value="Peptidase_M1"/>
    <property type="match status" value="1"/>
</dbReference>
<accession>A0A6J4M3C2</accession>
<feature type="region of interest" description="Disordered" evidence="1">
    <location>
        <begin position="689"/>
        <end position="724"/>
    </location>
</feature>
<dbReference type="InterPro" id="IPR027268">
    <property type="entry name" value="Peptidase_M4/M1_CTD_sf"/>
</dbReference>